<accession>A0A0B5AQH7</accession>
<dbReference type="InterPro" id="IPR028345">
    <property type="entry name" value="Antibiotic_NAT-like"/>
</dbReference>
<organism evidence="3 4">
    <name type="scientific">Jeotgalibacillus malaysiensis</name>
    <dbReference type="NCBI Taxonomy" id="1508404"/>
    <lineage>
        <taxon>Bacteria</taxon>
        <taxon>Bacillati</taxon>
        <taxon>Bacillota</taxon>
        <taxon>Bacilli</taxon>
        <taxon>Bacillales</taxon>
        <taxon>Caryophanaceae</taxon>
        <taxon>Jeotgalibacillus</taxon>
    </lineage>
</organism>
<dbReference type="Proteomes" id="UP000031449">
    <property type="component" value="Chromosome"/>
</dbReference>
<protein>
    <recommendedName>
        <fullName evidence="1">UPF0340 protein JMA_30190</fullName>
    </recommendedName>
</protein>
<dbReference type="NCBIfam" id="TIGR01440">
    <property type="entry name" value="TIGR01440 family protein"/>
    <property type="match status" value="1"/>
</dbReference>
<reference evidence="3 4" key="1">
    <citation type="submission" date="2014-08" db="EMBL/GenBank/DDBJ databases">
        <title>Complete genome of a marine bacteria Jeotgalibacillus malaysiensis.</title>
        <authorList>
            <person name="Yaakop A.S."/>
            <person name="Chan K.-G."/>
            <person name="Goh K.M."/>
        </authorList>
    </citation>
    <scope>NUCLEOTIDE SEQUENCE [LARGE SCALE GENOMIC DNA]</scope>
    <source>
        <strain evidence="3 4">D5</strain>
    </source>
</reference>
<dbReference type="BioCyc" id="JESP1508404:G14D9-12300-MONOMER"/>
<dbReference type="PIRSF" id="PIRSF007510">
    <property type="entry name" value="UCP007510"/>
    <property type="match status" value="1"/>
</dbReference>
<dbReference type="Pfam" id="PF04260">
    <property type="entry name" value="DUF436"/>
    <property type="match status" value="1"/>
</dbReference>
<keyword evidence="4" id="KW-1185">Reference proteome</keyword>
<evidence type="ECO:0000313" key="4">
    <source>
        <dbReference type="Proteomes" id="UP000031449"/>
    </source>
</evidence>
<proteinExistence type="inferred from homology"/>
<sequence>MESVPLERKPSARSDRTKQKEGLVMNQELLSILMEYQEQASLKEGQLFVIGCSTSEVIGRKIGTSGTDEVAESLYKAFERFSADTGLHLAFQGCEHINRALIVERETAERYGLEEVTVVPVRKAGGAMASYAYRHMKDPVAVERIQAHGGIDIGDTLIGMHLKPVAVPVRVAAKSLGEAHITLARTRPKLVGGARAVYELE</sequence>
<gene>
    <name evidence="3" type="ORF">JMA_30190</name>
</gene>
<dbReference type="SUPFAM" id="SSF110710">
    <property type="entry name" value="TTHA0583/YokD-like"/>
    <property type="match status" value="1"/>
</dbReference>
<dbReference type="HAMAP" id="MF_00800">
    <property type="entry name" value="UPF0340"/>
    <property type="match status" value="1"/>
</dbReference>
<evidence type="ECO:0000313" key="3">
    <source>
        <dbReference type="EMBL" id="AJD92336.1"/>
    </source>
</evidence>
<dbReference type="KEGG" id="jeo:JMA_30190"/>
<dbReference type="STRING" id="1508404.JMA_30190"/>
<name>A0A0B5AQH7_9BACL</name>
<evidence type="ECO:0000256" key="1">
    <source>
        <dbReference type="HAMAP-Rule" id="MF_00800"/>
    </source>
</evidence>
<dbReference type="Gene3D" id="3.40.50.10360">
    <property type="entry name" value="Hypothetical protein TT1679"/>
    <property type="match status" value="1"/>
</dbReference>
<dbReference type="InterPro" id="IPR006340">
    <property type="entry name" value="DUF436"/>
</dbReference>
<dbReference type="EMBL" id="CP009416">
    <property type="protein sequence ID" value="AJD92336.1"/>
    <property type="molecule type" value="Genomic_DNA"/>
</dbReference>
<feature type="region of interest" description="Disordered" evidence="2">
    <location>
        <begin position="1"/>
        <end position="20"/>
    </location>
</feature>
<comment type="similarity">
    <text evidence="1">Belongs to the UPF0340 family.</text>
</comment>
<dbReference type="AlphaFoldDB" id="A0A0B5AQH7"/>
<dbReference type="HOGENOM" id="CLU_106658_0_0_9"/>
<evidence type="ECO:0000256" key="2">
    <source>
        <dbReference type="SAM" id="MobiDB-lite"/>
    </source>
</evidence>